<dbReference type="AlphaFoldDB" id="A0A0G1CFJ1"/>
<keyword evidence="1" id="KW-0732">Signal</keyword>
<feature type="signal peptide" evidence="1">
    <location>
        <begin position="1"/>
        <end position="24"/>
    </location>
</feature>
<dbReference type="Proteomes" id="UP000034050">
    <property type="component" value="Unassembled WGS sequence"/>
</dbReference>
<proteinExistence type="predicted"/>
<sequence>MNHKIIGAGLALATLLVSVTPAFAQSPSSTPRNERRLERRCFVAQNLIEQRVETYRKNRDNHITRYNRMKDRLTALVNRLTENGHDTTKVKADLLVLEGKIQKFAADSDAFHKKLEEANDYNCGDAEGAFKSRIEEARDLLKIVRADAADIRDYFKNTIKPDFQALRGSKPSPSPSPSV</sequence>
<organism evidence="2 3">
    <name type="scientific">Candidatus Gottesmanbacteria bacterium GW2011_GWB1_43_11</name>
    <dbReference type="NCBI Taxonomy" id="1618446"/>
    <lineage>
        <taxon>Bacteria</taxon>
        <taxon>Candidatus Gottesmaniibacteriota</taxon>
    </lineage>
</organism>
<evidence type="ECO:0000313" key="3">
    <source>
        <dbReference type="Proteomes" id="UP000034050"/>
    </source>
</evidence>
<feature type="chain" id="PRO_5002536386" description="DUF5667 domain-containing protein" evidence="1">
    <location>
        <begin position="25"/>
        <end position="179"/>
    </location>
</feature>
<protein>
    <recommendedName>
        <fullName evidence="4">DUF5667 domain-containing protein</fullName>
    </recommendedName>
</protein>
<evidence type="ECO:0000313" key="2">
    <source>
        <dbReference type="EMBL" id="KKS84287.1"/>
    </source>
</evidence>
<dbReference type="EMBL" id="LCFD01000033">
    <property type="protein sequence ID" value="KKS84287.1"/>
    <property type="molecule type" value="Genomic_DNA"/>
</dbReference>
<reference evidence="2 3" key="1">
    <citation type="journal article" date="2015" name="Nature">
        <title>rRNA introns, odd ribosomes, and small enigmatic genomes across a large radiation of phyla.</title>
        <authorList>
            <person name="Brown C.T."/>
            <person name="Hug L.A."/>
            <person name="Thomas B.C."/>
            <person name="Sharon I."/>
            <person name="Castelle C.J."/>
            <person name="Singh A."/>
            <person name="Wilkins M.J."/>
            <person name="Williams K.H."/>
            <person name="Banfield J.F."/>
        </authorList>
    </citation>
    <scope>NUCLEOTIDE SEQUENCE [LARGE SCALE GENOMIC DNA]</scope>
</reference>
<comment type="caution">
    <text evidence="2">The sequence shown here is derived from an EMBL/GenBank/DDBJ whole genome shotgun (WGS) entry which is preliminary data.</text>
</comment>
<dbReference type="STRING" id="1618446.UV61_C0033G0013"/>
<accession>A0A0G1CFJ1</accession>
<evidence type="ECO:0008006" key="4">
    <source>
        <dbReference type="Google" id="ProtNLM"/>
    </source>
</evidence>
<gene>
    <name evidence="2" type="ORF">UV61_C0033G0013</name>
</gene>
<name>A0A0G1CFJ1_9BACT</name>
<evidence type="ECO:0000256" key="1">
    <source>
        <dbReference type="SAM" id="SignalP"/>
    </source>
</evidence>